<dbReference type="Gene3D" id="1.10.443.10">
    <property type="entry name" value="Intergrase catalytic core"/>
    <property type="match status" value="1"/>
</dbReference>
<feature type="domain" description="Tyr recombinase" evidence="2">
    <location>
        <begin position="1"/>
        <end position="151"/>
    </location>
</feature>
<keyword evidence="1" id="KW-0233">DNA recombination</keyword>
<name>A0A6I0ERY4_9FIRM</name>
<protein>
    <submittedName>
        <fullName evidence="3">Site-specific integrase</fullName>
    </submittedName>
</protein>
<dbReference type="InterPro" id="IPR002104">
    <property type="entry name" value="Integrase_catalytic"/>
</dbReference>
<evidence type="ECO:0000259" key="2">
    <source>
        <dbReference type="PROSITE" id="PS51898"/>
    </source>
</evidence>
<reference evidence="3 4" key="1">
    <citation type="submission" date="2019-10" db="EMBL/GenBank/DDBJ databases">
        <title>Whole-genome sequence of the extremophile Heliorestis acidaminivorans DSM 24790.</title>
        <authorList>
            <person name="Kyndt J.A."/>
            <person name="Meyer T.E."/>
        </authorList>
    </citation>
    <scope>NUCLEOTIDE SEQUENCE [LARGE SCALE GENOMIC DNA]</scope>
    <source>
        <strain evidence="3 4">DSM 24790</strain>
    </source>
</reference>
<comment type="caution">
    <text evidence="3">The sequence shown here is derived from an EMBL/GenBank/DDBJ whole genome shotgun (WGS) entry which is preliminary data.</text>
</comment>
<dbReference type="AlphaFoldDB" id="A0A6I0ERY4"/>
<dbReference type="EMBL" id="WBXO01000011">
    <property type="protein sequence ID" value="KAB2951515.1"/>
    <property type="molecule type" value="Genomic_DNA"/>
</dbReference>
<dbReference type="PROSITE" id="PS51898">
    <property type="entry name" value="TYR_RECOMBINASE"/>
    <property type="match status" value="1"/>
</dbReference>
<dbReference type="InterPro" id="IPR011010">
    <property type="entry name" value="DNA_brk_join_enz"/>
</dbReference>
<evidence type="ECO:0000313" key="3">
    <source>
        <dbReference type="EMBL" id="KAB2951515.1"/>
    </source>
</evidence>
<dbReference type="GO" id="GO:0006310">
    <property type="term" value="P:DNA recombination"/>
    <property type="evidence" value="ECO:0007669"/>
    <property type="project" value="UniProtKB-KW"/>
</dbReference>
<dbReference type="Proteomes" id="UP000468766">
    <property type="component" value="Unassembled WGS sequence"/>
</dbReference>
<dbReference type="InterPro" id="IPR013762">
    <property type="entry name" value="Integrase-like_cat_sf"/>
</dbReference>
<evidence type="ECO:0000256" key="1">
    <source>
        <dbReference type="ARBA" id="ARBA00023172"/>
    </source>
</evidence>
<accession>A0A6I0ERY4</accession>
<dbReference type="GO" id="GO:0003677">
    <property type="term" value="F:DNA binding"/>
    <property type="evidence" value="ECO:0007669"/>
    <property type="project" value="InterPro"/>
</dbReference>
<keyword evidence="4" id="KW-1185">Reference proteome</keyword>
<dbReference type="Pfam" id="PF00589">
    <property type="entry name" value="Phage_integrase"/>
    <property type="match status" value="1"/>
</dbReference>
<dbReference type="CDD" id="cd00397">
    <property type="entry name" value="DNA_BRE_C"/>
    <property type="match status" value="1"/>
</dbReference>
<organism evidence="3 4">
    <name type="scientific">Heliorestis acidaminivorans</name>
    <dbReference type="NCBI Taxonomy" id="553427"/>
    <lineage>
        <taxon>Bacteria</taxon>
        <taxon>Bacillati</taxon>
        <taxon>Bacillota</taxon>
        <taxon>Clostridia</taxon>
        <taxon>Eubacteriales</taxon>
        <taxon>Heliobacteriaceae</taxon>
        <taxon>Heliorestis</taxon>
    </lineage>
</organism>
<gene>
    <name evidence="3" type="ORF">F9B85_11960</name>
</gene>
<dbReference type="InterPro" id="IPR050090">
    <property type="entry name" value="Tyrosine_recombinase_XerCD"/>
</dbReference>
<evidence type="ECO:0000313" key="4">
    <source>
        <dbReference type="Proteomes" id="UP000468766"/>
    </source>
</evidence>
<dbReference type="SUPFAM" id="SSF56349">
    <property type="entry name" value="DNA breaking-rejoining enzymes"/>
    <property type="match status" value="1"/>
</dbReference>
<dbReference type="OrthoDB" id="107900at2"/>
<dbReference type="GO" id="GO:0015074">
    <property type="term" value="P:DNA integration"/>
    <property type="evidence" value="ECO:0007669"/>
    <property type="project" value="InterPro"/>
</dbReference>
<proteinExistence type="predicted"/>
<sequence length="176" mass="20180">MLTSIEVAARPNELLSLTPNDYNFRSRELIIREEHAKTHEQRTLPLLPQVVNAINEFLRYRPDEWGSDVPIFCTEDGRKLALESWGKKVKAYGKNIGVHVTPYMFRHASALHHLRNGADVFTVQRILGHADLNMTKRYLALTQSDVREVHSLTSPVNDILDTGRKRVRSLAKQGKR</sequence>
<dbReference type="PANTHER" id="PTHR30349">
    <property type="entry name" value="PHAGE INTEGRASE-RELATED"/>
    <property type="match status" value="1"/>
</dbReference>